<evidence type="ECO:0000259" key="5">
    <source>
        <dbReference type="PROSITE" id="PS50878"/>
    </source>
</evidence>
<comment type="similarity">
    <text evidence="1">Belongs to the beta type-B retroviral polymerase family. HERV class-II K(HML-2) pol subfamily.</text>
</comment>
<feature type="compositionally biased region" description="Basic and acidic residues" evidence="3">
    <location>
        <begin position="1"/>
        <end position="11"/>
    </location>
</feature>
<dbReference type="GO" id="GO:0004523">
    <property type="term" value="F:RNA-DNA hybrid ribonuclease activity"/>
    <property type="evidence" value="ECO:0007669"/>
    <property type="project" value="UniProtKB-EC"/>
</dbReference>
<dbReference type="SUPFAM" id="SSF56672">
    <property type="entry name" value="DNA/RNA polymerases"/>
    <property type="match status" value="1"/>
</dbReference>
<name>A0AAE0QL48_9TELE</name>
<accession>A0AAE0QL48</accession>
<evidence type="ECO:0000256" key="4">
    <source>
        <dbReference type="SAM" id="Phobius"/>
    </source>
</evidence>
<dbReference type="PANTHER" id="PTHR24559">
    <property type="entry name" value="TRANSPOSON TY3-I GAG-POL POLYPROTEIN"/>
    <property type="match status" value="1"/>
</dbReference>
<dbReference type="InterPro" id="IPR053134">
    <property type="entry name" value="RNA-dir_DNA_polymerase"/>
</dbReference>
<dbReference type="PROSITE" id="PS50878">
    <property type="entry name" value="RT_POL"/>
    <property type="match status" value="1"/>
</dbReference>
<evidence type="ECO:0000256" key="1">
    <source>
        <dbReference type="ARBA" id="ARBA00010879"/>
    </source>
</evidence>
<dbReference type="InterPro" id="IPR043128">
    <property type="entry name" value="Rev_trsase/Diguanyl_cyclase"/>
</dbReference>
<gene>
    <name evidence="6" type="ORF">QTP70_011774</name>
</gene>
<keyword evidence="4" id="KW-1133">Transmembrane helix</keyword>
<keyword evidence="4" id="KW-0812">Transmembrane</keyword>
<dbReference type="AlphaFoldDB" id="A0AAE0QL48"/>
<feature type="compositionally biased region" description="Polar residues" evidence="3">
    <location>
        <begin position="15"/>
        <end position="25"/>
    </location>
</feature>
<dbReference type="InterPro" id="IPR043502">
    <property type="entry name" value="DNA/RNA_pol_sf"/>
</dbReference>
<proteinExistence type="inferred from homology"/>
<evidence type="ECO:0000256" key="2">
    <source>
        <dbReference type="ARBA" id="ARBA00012180"/>
    </source>
</evidence>
<dbReference type="InterPro" id="IPR000477">
    <property type="entry name" value="RT_dom"/>
</dbReference>
<dbReference type="EC" id="3.1.26.4" evidence="2"/>
<keyword evidence="4" id="KW-0472">Membrane</keyword>
<dbReference type="Gene3D" id="3.30.70.270">
    <property type="match status" value="1"/>
</dbReference>
<keyword evidence="7" id="KW-1185">Reference proteome</keyword>
<reference evidence="6" key="1">
    <citation type="submission" date="2023-06" db="EMBL/GenBank/DDBJ databases">
        <title>Male Hemibagrus guttatus genome.</title>
        <authorList>
            <person name="Bian C."/>
        </authorList>
    </citation>
    <scope>NUCLEOTIDE SEQUENCE</scope>
    <source>
        <strain evidence="6">Male_cb2023</strain>
        <tissue evidence="6">Muscle</tissue>
    </source>
</reference>
<sequence>MNYLRCSEKKRPLNSLHTSPETAPSTCYPTPCRPHVRSTLSPYRSHAMEDYIKEALAVGYIWLLTSLAATGNFFVKKKNGGLRPCINYRGLNALMVRYAYPLPLVPAALEQLRGAWVFTKLDLCRAYNLLRIREEDECKTAFHTTREHYEYLVMSYGLANAPVVFQAFINKIIKDLLNHLPTSHHHLLRQHLDLLWLL</sequence>
<feature type="domain" description="Reverse transcriptase" evidence="5">
    <location>
        <begin position="56"/>
        <end position="198"/>
    </location>
</feature>
<organism evidence="6 7">
    <name type="scientific">Hemibagrus guttatus</name>
    <dbReference type="NCBI Taxonomy" id="175788"/>
    <lineage>
        <taxon>Eukaryota</taxon>
        <taxon>Metazoa</taxon>
        <taxon>Chordata</taxon>
        <taxon>Craniata</taxon>
        <taxon>Vertebrata</taxon>
        <taxon>Euteleostomi</taxon>
        <taxon>Actinopterygii</taxon>
        <taxon>Neopterygii</taxon>
        <taxon>Teleostei</taxon>
        <taxon>Ostariophysi</taxon>
        <taxon>Siluriformes</taxon>
        <taxon>Bagridae</taxon>
        <taxon>Hemibagrus</taxon>
    </lineage>
</organism>
<dbReference type="EMBL" id="JAUCMX010000013">
    <property type="protein sequence ID" value="KAK3525979.1"/>
    <property type="molecule type" value="Genomic_DNA"/>
</dbReference>
<dbReference type="PANTHER" id="PTHR24559:SF440">
    <property type="entry name" value="RIBONUCLEASE H"/>
    <property type="match status" value="1"/>
</dbReference>
<feature type="region of interest" description="Disordered" evidence="3">
    <location>
        <begin position="1"/>
        <end position="25"/>
    </location>
</feature>
<evidence type="ECO:0000256" key="3">
    <source>
        <dbReference type="SAM" id="MobiDB-lite"/>
    </source>
</evidence>
<comment type="caution">
    <text evidence="6">The sequence shown here is derived from an EMBL/GenBank/DDBJ whole genome shotgun (WGS) entry which is preliminary data.</text>
</comment>
<evidence type="ECO:0000313" key="7">
    <source>
        <dbReference type="Proteomes" id="UP001274896"/>
    </source>
</evidence>
<dbReference type="CDD" id="cd01647">
    <property type="entry name" value="RT_LTR"/>
    <property type="match status" value="1"/>
</dbReference>
<evidence type="ECO:0000313" key="6">
    <source>
        <dbReference type="EMBL" id="KAK3525979.1"/>
    </source>
</evidence>
<dbReference type="Proteomes" id="UP001274896">
    <property type="component" value="Unassembled WGS sequence"/>
</dbReference>
<dbReference type="Pfam" id="PF00078">
    <property type="entry name" value="RVT_1"/>
    <property type="match status" value="1"/>
</dbReference>
<dbReference type="Gene3D" id="3.10.10.10">
    <property type="entry name" value="HIV Type 1 Reverse Transcriptase, subunit A, domain 1"/>
    <property type="match status" value="1"/>
</dbReference>
<feature type="transmembrane region" description="Helical" evidence="4">
    <location>
        <begin position="55"/>
        <end position="75"/>
    </location>
</feature>
<protein>
    <recommendedName>
        <fullName evidence="2">ribonuclease H</fullName>
        <ecNumber evidence="2">3.1.26.4</ecNumber>
    </recommendedName>
</protein>